<dbReference type="PRINTS" id="PR00320">
    <property type="entry name" value="GPROTEINBRPT"/>
</dbReference>
<dbReference type="Pfam" id="PF00400">
    <property type="entry name" value="WD40"/>
    <property type="match status" value="3"/>
</dbReference>
<evidence type="ECO:0000256" key="1">
    <source>
        <dbReference type="ARBA" id="ARBA00022574"/>
    </source>
</evidence>
<evidence type="ECO:0008006" key="6">
    <source>
        <dbReference type="Google" id="ProtNLM"/>
    </source>
</evidence>
<dbReference type="SUPFAM" id="SSF50978">
    <property type="entry name" value="WD40 repeat-like"/>
    <property type="match status" value="1"/>
</dbReference>
<accession>A0A8K1CFS9</accession>
<comment type="caution">
    <text evidence="4">The sequence shown here is derived from an EMBL/GenBank/DDBJ whole genome shotgun (WGS) entry which is preliminary data.</text>
</comment>
<name>A0A8K1CFS9_PYTOL</name>
<reference evidence="4" key="1">
    <citation type="submission" date="2019-03" db="EMBL/GenBank/DDBJ databases">
        <title>Long read genome sequence of the mycoparasitic Pythium oligandrum ATCC 38472 isolated from sugarbeet rhizosphere.</title>
        <authorList>
            <person name="Gaulin E."/>
        </authorList>
    </citation>
    <scope>NUCLEOTIDE SEQUENCE</scope>
    <source>
        <strain evidence="4">ATCC 38472_TT</strain>
    </source>
</reference>
<dbReference type="Proteomes" id="UP000794436">
    <property type="component" value="Unassembled WGS sequence"/>
</dbReference>
<dbReference type="OrthoDB" id="2161379at2759"/>
<dbReference type="InterPro" id="IPR019775">
    <property type="entry name" value="WD40_repeat_CS"/>
</dbReference>
<keyword evidence="1 3" id="KW-0853">WD repeat</keyword>
<dbReference type="InterPro" id="IPR001680">
    <property type="entry name" value="WD40_rpt"/>
</dbReference>
<evidence type="ECO:0000256" key="3">
    <source>
        <dbReference type="PROSITE-ProRule" id="PRU00221"/>
    </source>
</evidence>
<keyword evidence="2" id="KW-0677">Repeat</keyword>
<dbReference type="Gene3D" id="2.130.10.10">
    <property type="entry name" value="YVTN repeat-like/Quinoprotein amine dehydrogenase"/>
    <property type="match status" value="3"/>
</dbReference>
<feature type="repeat" description="WD" evidence="3">
    <location>
        <begin position="9"/>
        <end position="52"/>
    </location>
</feature>
<evidence type="ECO:0000256" key="2">
    <source>
        <dbReference type="ARBA" id="ARBA00022737"/>
    </source>
</evidence>
<feature type="repeat" description="WD" evidence="3">
    <location>
        <begin position="268"/>
        <end position="302"/>
    </location>
</feature>
<dbReference type="EMBL" id="SPLM01000074">
    <property type="protein sequence ID" value="TMW62223.1"/>
    <property type="molecule type" value="Genomic_DNA"/>
</dbReference>
<dbReference type="InterPro" id="IPR036322">
    <property type="entry name" value="WD40_repeat_dom_sf"/>
</dbReference>
<evidence type="ECO:0000313" key="4">
    <source>
        <dbReference type="EMBL" id="TMW62223.1"/>
    </source>
</evidence>
<dbReference type="InterPro" id="IPR020472">
    <property type="entry name" value="WD40_PAC1"/>
</dbReference>
<protein>
    <recommendedName>
        <fullName evidence="6">WD40 repeat-like protein</fullName>
    </recommendedName>
</protein>
<evidence type="ECO:0000313" key="5">
    <source>
        <dbReference type="Proteomes" id="UP000794436"/>
    </source>
</evidence>
<proteinExistence type="predicted"/>
<sequence>MATTPVLTFRGHRGAVNALLSDEDKQPHVLVSGSEDGSCRLWDVRTTRATKCINVKKALGLSPQDDPDDASVNSMAFGTAKNDSSPHYLYLAAGSKILTFDLRHEGLILDVAAQELFQDSDEELNHLAVHPGKQGKYLSAPDDNGDIRIYDLEAHRLFKTLRGQHSNICMCAPFRPNAPWDLVSGGMDGLLLFWDFSRGRLKFQIDLNASGQSLEDVNASTSGVNQMFNPPLVHSVAFTGNGKSFAAGLGDATVAVVDFNSKQIVRRLRNHHAAVSQVHFPVFKRDEWLVSAGNDAQITVWDYAAAVSREGSDEEGAYVVKAFQVLDKPNAITSSQHQNLLHVADLSHVISAYPLM</sequence>
<dbReference type="SMART" id="SM00320">
    <property type="entry name" value="WD40"/>
    <property type="match status" value="4"/>
</dbReference>
<organism evidence="4 5">
    <name type="scientific">Pythium oligandrum</name>
    <name type="common">Mycoparasitic fungus</name>
    <dbReference type="NCBI Taxonomy" id="41045"/>
    <lineage>
        <taxon>Eukaryota</taxon>
        <taxon>Sar</taxon>
        <taxon>Stramenopiles</taxon>
        <taxon>Oomycota</taxon>
        <taxon>Peronosporomycetes</taxon>
        <taxon>Pythiales</taxon>
        <taxon>Pythiaceae</taxon>
        <taxon>Pythium</taxon>
    </lineage>
</organism>
<dbReference type="PROSITE" id="PS50082">
    <property type="entry name" value="WD_REPEATS_2"/>
    <property type="match status" value="2"/>
</dbReference>
<keyword evidence="5" id="KW-1185">Reference proteome</keyword>
<dbReference type="PROSITE" id="PS50294">
    <property type="entry name" value="WD_REPEATS_REGION"/>
    <property type="match status" value="1"/>
</dbReference>
<gene>
    <name evidence="4" type="ORF">Poli38472_009716</name>
</gene>
<dbReference type="PANTHER" id="PTHR45296:SF1">
    <property type="entry name" value="TRANSDUCIN_WD40 REPEAT-LIKE SUPERFAMILY PROTEIN"/>
    <property type="match status" value="1"/>
</dbReference>
<dbReference type="InterPro" id="IPR015943">
    <property type="entry name" value="WD40/YVTN_repeat-like_dom_sf"/>
</dbReference>
<dbReference type="AlphaFoldDB" id="A0A8K1CFS9"/>
<dbReference type="PROSITE" id="PS00678">
    <property type="entry name" value="WD_REPEATS_1"/>
    <property type="match status" value="1"/>
</dbReference>
<dbReference type="PANTHER" id="PTHR45296">
    <property type="entry name" value="TRANSDUCIN/WD40 REPEAT-LIKE SUPERFAMILY PROTEIN"/>
    <property type="match status" value="1"/>
</dbReference>